<name>A0A4Q5HQK0_9BACT</name>
<dbReference type="Proteomes" id="UP000481616">
    <property type="component" value="Unassembled WGS sequence"/>
</dbReference>
<evidence type="ECO:0000313" key="3">
    <source>
        <dbReference type="Proteomes" id="UP000481616"/>
    </source>
</evidence>
<feature type="compositionally biased region" description="Basic and acidic residues" evidence="1">
    <location>
        <begin position="19"/>
        <end position="31"/>
    </location>
</feature>
<sequence length="102" mass="11760">MQAGAKRDAFPFAHAAVGPERKDTDKRRYVPEQRQAGCLIKRNTVLFRLTGRSSGMERREADCRCSGTAFRTLDWRADLRYRHPTLIYGREKPDVKGGKHRL</sequence>
<feature type="region of interest" description="Disordered" evidence="1">
    <location>
        <begin position="1"/>
        <end position="32"/>
    </location>
</feature>
<protein>
    <submittedName>
        <fullName evidence="2">Uncharacterized protein</fullName>
    </submittedName>
</protein>
<organism evidence="2 3">
    <name type="scientific">Phocaeicola dorei</name>
    <dbReference type="NCBI Taxonomy" id="357276"/>
    <lineage>
        <taxon>Bacteria</taxon>
        <taxon>Pseudomonadati</taxon>
        <taxon>Bacteroidota</taxon>
        <taxon>Bacteroidia</taxon>
        <taxon>Bacteroidales</taxon>
        <taxon>Bacteroidaceae</taxon>
        <taxon>Phocaeicola</taxon>
    </lineage>
</organism>
<reference evidence="2 3" key="1">
    <citation type="journal article" date="2019" name="Nat. Med.">
        <title>A library of human gut bacterial isolates paired with longitudinal multiomics data enables mechanistic microbiome research.</title>
        <authorList>
            <person name="Poyet M."/>
            <person name="Groussin M."/>
            <person name="Gibbons S.M."/>
            <person name="Avila-Pacheco J."/>
            <person name="Jiang X."/>
            <person name="Kearney S.M."/>
            <person name="Perrotta A.R."/>
            <person name="Berdy B."/>
            <person name="Zhao S."/>
            <person name="Lieberman T.D."/>
            <person name="Swanson P.K."/>
            <person name="Smith M."/>
            <person name="Roesemann S."/>
            <person name="Alexander J.E."/>
            <person name="Rich S.A."/>
            <person name="Livny J."/>
            <person name="Vlamakis H."/>
            <person name="Clish C."/>
            <person name="Bullock K."/>
            <person name="Deik A."/>
            <person name="Scott J."/>
            <person name="Pierce K.A."/>
            <person name="Xavier R.J."/>
            <person name="Alm E.J."/>
        </authorList>
    </citation>
    <scope>NUCLEOTIDE SEQUENCE [LARGE SCALE GENOMIC DNA]</scope>
    <source>
        <strain evidence="2 3">BIOML-A1</strain>
    </source>
</reference>
<comment type="caution">
    <text evidence="2">The sequence shown here is derived from an EMBL/GenBank/DDBJ whole genome shotgun (WGS) entry which is preliminary data.</text>
</comment>
<evidence type="ECO:0000313" key="2">
    <source>
        <dbReference type="EMBL" id="KAA5396689.1"/>
    </source>
</evidence>
<dbReference type="EMBL" id="VVYY01000012">
    <property type="protein sequence ID" value="KAA5396689.1"/>
    <property type="molecule type" value="Genomic_DNA"/>
</dbReference>
<proteinExistence type="predicted"/>
<evidence type="ECO:0000256" key="1">
    <source>
        <dbReference type="SAM" id="MobiDB-lite"/>
    </source>
</evidence>
<dbReference type="AlphaFoldDB" id="A0A4Q5HQK0"/>
<gene>
    <name evidence="2" type="ORF">F2Y58_14320</name>
</gene>
<dbReference type="RefSeq" id="WP_130054127.1">
    <property type="nucleotide sequence ID" value="NZ_JADNBX010000001.1"/>
</dbReference>
<accession>A0A4Q5HQK0</accession>